<reference evidence="2 3" key="1">
    <citation type="submission" date="2015-09" db="EMBL/GenBank/DDBJ databases">
        <title>Complete genome sequence of Defluviimonas alba cai42t isolated from an oilfield in Xinjiang.</title>
        <authorList>
            <person name="Geng S."/>
            <person name="Pan X."/>
            <person name="Wu X."/>
        </authorList>
    </citation>
    <scope>NUCLEOTIDE SEQUENCE [LARGE SCALE GENOMIC DNA]</scope>
    <source>
        <strain evidence="3">cai42</strain>
    </source>
</reference>
<feature type="compositionally biased region" description="Basic and acidic residues" evidence="1">
    <location>
        <begin position="21"/>
        <end position="32"/>
    </location>
</feature>
<dbReference type="Proteomes" id="UP000076128">
    <property type="component" value="Chromosome"/>
</dbReference>
<dbReference type="STRING" id="1335048.AKL17_2562"/>
<dbReference type="RefSeq" id="WP_066813777.1">
    <property type="nucleotide sequence ID" value="NZ_CP012661.1"/>
</dbReference>
<protein>
    <submittedName>
        <fullName evidence="2">Uncharacterized protein</fullName>
    </submittedName>
</protein>
<organism evidence="2 3">
    <name type="scientific">Frigidibacter mobilis</name>
    <dbReference type="NCBI Taxonomy" id="1335048"/>
    <lineage>
        <taxon>Bacteria</taxon>
        <taxon>Pseudomonadati</taxon>
        <taxon>Pseudomonadota</taxon>
        <taxon>Alphaproteobacteria</taxon>
        <taxon>Rhodobacterales</taxon>
        <taxon>Paracoccaceae</taxon>
        <taxon>Frigidibacter</taxon>
    </lineage>
</organism>
<gene>
    <name evidence="2" type="ORF">AKL17_2562</name>
</gene>
<dbReference type="EMBL" id="CP012661">
    <property type="protein sequence ID" value="AMY69805.1"/>
    <property type="molecule type" value="Genomic_DNA"/>
</dbReference>
<keyword evidence="3" id="KW-1185">Reference proteome</keyword>
<proteinExistence type="predicted"/>
<dbReference type="AlphaFoldDB" id="A0A159Z3V5"/>
<accession>A0A159Z3V5</accession>
<evidence type="ECO:0000256" key="1">
    <source>
        <dbReference type="SAM" id="MobiDB-lite"/>
    </source>
</evidence>
<sequence>MTVATWPSDLPRPNRAGYQRQTDDPRLARRAEAGPPAYRRRWSSATRSVALVIDVSRAQKAVFDSFHDEVTVVGSLPFWMPDPTTDGWPMLDAVGAPVLAGDGAPLLLAAQWLCLFGPTTPVETLRGLRFQISFGVTVLP</sequence>
<name>A0A159Z3V5_9RHOB</name>
<evidence type="ECO:0000313" key="3">
    <source>
        <dbReference type="Proteomes" id="UP000076128"/>
    </source>
</evidence>
<evidence type="ECO:0000313" key="2">
    <source>
        <dbReference type="EMBL" id="AMY69805.1"/>
    </source>
</evidence>
<dbReference type="KEGG" id="daa:AKL17_2562"/>
<feature type="region of interest" description="Disordered" evidence="1">
    <location>
        <begin position="1"/>
        <end position="39"/>
    </location>
</feature>
<dbReference type="OrthoDB" id="7858450at2"/>